<dbReference type="InterPro" id="IPR035906">
    <property type="entry name" value="MetI-like_sf"/>
</dbReference>
<dbReference type="Pfam" id="PF00528">
    <property type="entry name" value="BPD_transp_1"/>
    <property type="match status" value="1"/>
</dbReference>
<keyword evidence="6 7" id="KW-0472">Membrane</keyword>
<dbReference type="InterPro" id="IPR045621">
    <property type="entry name" value="BPD_transp_1_N"/>
</dbReference>
<name>A0ABV2QM48_9MICO</name>
<feature type="transmembrane region" description="Helical" evidence="7">
    <location>
        <begin position="133"/>
        <end position="154"/>
    </location>
</feature>
<protein>
    <submittedName>
        <fullName evidence="9">Peptide/nickel transport system permease protein</fullName>
    </submittedName>
</protein>
<dbReference type="Proteomes" id="UP001549257">
    <property type="component" value="Unassembled WGS sequence"/>
</dbReference>
<feature type="transmembrane region" description="Helical" evidence="7">
    <location>
        <begin position="97"/>
        <end position="121"/>
    </location>
</feature>
<keyword evidence="2 7" id="KW-0813">Transport</keyword>
<gene>
    <name evidence="9" type="ORF">ABIE21_001596</name>
</gene>
<accession>A0ABV2QM48</accession>
<evidence type="ECO:0000259" key="8">
    <source>
        <dbReference type="PROSITE" id="PS50928"/>
    </source>
</evidence>
<feature type="transmembrane region" description="Helical" evidence="7">
    <location>
        <begin position="237"/>
        <end position="260"/>
    </location>
</feature>
<dbReference type="RefSeq" id="WP_354024255.1">
    <property type="nucleotide sequence ID" value="NZ_JBEPSJ010000001.1"/>
</dbReference>
<proteinExistence type="inferred from homology"/>
<evidence type="ECO:0000256" key="5">
    <source>
        <dbReference type="ARBA" id="ARBA00022989"/>
    </source>
</evidence>
<keyword evidence="10" id="KW-1185">Reference proteome</keyword>
<dbReference type="Pfam" id="PF19300">
    <property type="entry name" value="BPD_transp_1_N"/>
    <property type="match status" value="1"/>
</dbReference>
<evidence type="ECO:0000256" key="3">
    <source>
        <dbReference type="ARBA" id="ARBA00022475"/>
    </source>
</evidence>
<feature type="transmembrane region" description="Helical" evidence="7">
    <location>
        <begin position="9"/>
        <end position="29"/>
    </location>
</feature>
<organism evidence="9 10">
    <name type="scientific">Conyzicola nivalis</name>
    <dbReference type="NCBI Taxonomy" id="1477021"/>
    <lineage>
        <taxon>Bacteria</taxon>
        <taxon>Bacillati</taxon>
        <taxon>Actinomycetota</taxon>
        <taxon>Actinomycetes</taxon>
        <taxon>Micrococcales</taxon>
        <taxon>Microbacteriaceae</taxon>
        <taxon>Conyzicola</taxon>
    </lineage>
</organism>
<evidence type="ECO:0000313" key="10">
    <source>
        <dbReference type="Proteomes" id="UP001549257"/>
    </source>
</evidence>
<evidence type="ECO:0000256" key="1">
    <source>
        <dbReference type="ARBA" id="ARBA00004651"/>
    </source>
</evidence>
<reference evidence="9 10" key="1">
    <citation type="submission" date="2024-06" db="EMBL/GenBank/DDBJ databases">
        <title>Sorghum-associated microbial communities from plants grown in Nebraska, USA.</title>
        <authorList>
            <person name="Schachtman D."/>
        </authorList>
    </citation>
    <scope>NUCLEOTIDE SEQUENCE [LARGE SCALE GENOMIC DNA]</scope>
    <source>
        <strain evidence="9 10">2857</strain>
    </source>
</reference>
<dbReference type="SUPFAM" id="SSF161098">
    <property type="entry name" value="MetI-like"/>
    <property type="match status" value="1"/>
</dbReference>
<keyword evidence="4 7" id="KW-0812">Transmembrane</keyword>
<evidence type="ECO:0000313" key="9">
    <source>
        <dbReference type="EMBL" id="MET4582106.1"/>
    </source>
</evidence>
<feature type="domain" description="ABC transmembrane type-1" evidence="8">
    <location>
        <begin position="95"/>
        <end position="303"/>
    </location>
</feature>
<keyword evidence="5 7" id="KW-1133">Transmembrane helix</keyword>
<dbReference type="Gene3D" id="1.10.3720.10">
    <property type="entry name" value="MetI-like"/>
    <property type="match status" value="1"/>
</dbReference>
<dbReference type="InterPro" id="IPR000515">
    <property type="entry name" value="MetI-like"/>
</dbReference>
<feature type="transmembrane region" description="Helical" evidence="7">
    <location>
        <begin position="280"/>
        <end position="306"/>
    </location>
</feature>
<dbReference type="EMBL" id="JBEPSJ010000001">
    <property type="protein sequence ID" value="MET4582106.1"/>
    <property type="molecule type" value="Genomic_DNA"/>
</dbReference>
<dbReference type="CDD" id="cd06261">
    <property type="entry name" value="TM_PBP2"/>
    <property type="match status" value="1"/>
</dbReference>
<comment type="similarity">
    <text evidence="7">Belongs to the binding-protein-dependent transport system permease family.</text>
</comment>
<keyword evidence="3" id="KW-1003">Cell membrane</keyword>
<evidence type="ECO:0000256" key="2">
    <source>
        <dbReference type="ARBA" id="ARBA00022448"/>
    </source>
</evidence>
<dbReference type="PANTHER" id="PTHR43163:SF6">
    <property type="entry name" value="DIPEPTIDE TRANSPORT SYSTEM PERMEASE PROTEIN DPPB-RELATED"/>
    <property type="match status" value="1"/>
</dbReference>
<evidence type="ECO:0000256" key="7">
    <source>
        <dbReference type="RuleBase" id="RU363032"/>
    </source>
</evidence>
<comment type="subcellular location">
    <subcellularLocation>
        <location evidence="1 7">Cell membrane</location>
        <topology evidence="1 7">Multi-pass membrane protein</topology>
    </subcellularLocation>
</comment>
<sequence>MLIFLLRRLVAGILLLFVISTITYVLLYFSSDGIAQNILGEFATPEQIALKQAELGLDQPLPVRYFEWLGGAITGDFGRSWFNSEPVVTALFNRLPVTLTIVLGALVIAAVLAALLGVAAAIKRGWIDRAVQLLSLAGDALPSFVVAIVLVTSLAIQAKIFPATGFVPFSDNPALWLMSIALPITALVFQLVAQAAQQFRSAIIDVRRRDFVRTLRSRGLPEREVVFKHVLRSAAPAALTILSLQFVGLLGGSVIIEQIFALPGVGPLAVLSTTQGDIPVVMGVVVYTVIMVILVNLVVDLVNGWLNPKVRVS</sequence>
<evidence type="ECO:0000256" key="6">
    <source>
        <dbReference type="ARBA" id="ARBA00023136"/>
    </source>
</evidence>
<dbReference type="PANTHER" id="PTHR43163">
    <property type="entry name" value="DIPEPTIDE TRANSPORT SYSTEM PERMEASE PROTEIN DPPB-RELATED"/>
    <property type="match status" value="1"/>
</dbReference>
<evidence type="ECO:0000256" key="4">
    <source>
        <dbReference type="ARBA" id="ARBA00022692"/>
    </source>
</evidence>
<comment type="caution">
    <text evidence="9">The sequence shown here is derived from an EMBL/GenBank/DDBJ whole genome shotgun (WGS) entry which is preliminary data.</text>
</comment>
<feature type="transmembrane region" description="Helical" evidence="7">
    <location>
        <begin position="174"/>
        <end position="193"/>
    </location>
</feature>
<dbReference type="PROSITE" id="PS50928">
    <property type="entry name" value="ABC_TM1"/>
    <property type="match status" value="1"/>
</dbReference>